<evidence type="ECO:0000256" key="1">
    <source>
        <dbReference type="SAM" id="Phobius"/>
    </source>
</evidence>
<dbReference type="AlphaFoldDB" id="A0A7J6B2Q8"/>
<dbReference type="Proteomes" id="UP000593565">
    <property type="component" value="Unassembled WGS sequence"/>
</dbReference>
<keyword evidence="3" id="KW-1185">Reference proteome</keyword>
<dbReference type="PANTHER" id="PTHR33444:SF2">
    <property type="entry name" value="MARVEL DOMAIN-CONTAINING PROTEIN"/>
    <property type="match status" value="1"/>
</dbReference>
<name>A0A7J6B2Q8_AMEME</name>
<sequence length="158" mass="18253">METEERTAGHKSFIVLMNLIAWMVLITAVGLGAIHFNECPVQSYIPIYLIIIGGCGLILLMLAYWNNTLHEGFWKQICILCILCIVVFSIIWFLTGTVWVYSIYPPSFNSSAVRHYCQRSLYLFAFWFNILCFLCVLVLIPCCICYFLYECVRTAYCP</sequence>
<dbReference type="PANTHER" id="PTHR33444">
    <property type="entry name" value="SI:DKEY-19B23.12-RELATED"/>
    <property type="match status" value="1"/>
</dbReference>
<feature type="transmembrane region" description="Helical" evidence="1">
    <location>
        <begin position="12"/>
        <end position="33"/>
    </location>
</feature>
<proteinExistence type="predicted"/>
<feature type="transmembrane region" description="Helical" evidence="1">
    <location>
        <begin position="121"/>
        <end position="149"/>
    </location>
</feature>
<evidence type="ECO:0000313" key="2">
    <source>
        <dbReference type="EMBL" id="KAF4089176.1"/>
    </source>
</evidence>
<feature type="transmembrane region" description="Helical" evidence="1">
    <location>
        <begin position="77"/>
        <end position="101"/>
    </location>
</feature>
<keyword evidence="1" id="KW-0812">Transmembrane</keyword>
<dbReference type="InterPro" id="IPR040350">
    <property type="entry name" value="TMEM272"/>
</dbReference>
<evidence type="ECO:0000313" key="3">
    <source>
        <dbReference type="Proteomes" id="UP000593565"/>
    </source>
</evidence>
<gene>
    <name evidence="2" type="ORF">AMELA_G00063800</name>
</gene>
<dbReference type="EMBL" id="JAAGNN010000005">
    <property type="protein sequence ID" value="KAF4089176.1"/>
    <property type="molecule type" value="Genomic_DNA"/>
</dbReference>
<feature type="transmembrane region" description="Helical" evidence="1">
    <location>
        <begin position="45"/>
        <end position="65"/>
    </location>
</feature>
<keyword evidence="1" id="KW-0472">Membrane</keyword>
<organism evidence="2 3">
    <name type="scientific">Ameiurus melas</name>
    <name type="common">Black bullhead</name>
    <name type="synonym">Silurus melas</name>
    <dbReference type="NCBI Taxonomy" id="219545"/>
    <lineage>
        <taxon>Eukaryota</taxon>
        <taxon>Metazoa</taxon>
        <taxon>Chordata</taxon>
        <taxon>Craniata</taxon>
        <taxon>Vertebrata</taxon>
        <taxon>Euteleostomi</taxon>
        <taxon>Actinopterygii</taxon>
        <taxon>Neopterygii</taxon>
        <taxon>Teleostei</taxon>
        <taxon>Ostariophysi</taxon>
        <taxon>Siluriformes</taxon>
        <taxon>Ictaluridae</taxon>
        <taxon>Ameiurus</taxon>
    </lineage>
</organism>
<comment type="caution">
    <text evidence="2">The sequence shown here is derived from an EMBL/GenBank/DDBJ whole genome shotgun (WGS) entry which is preliminary data.</text>
</comment>
<reference evidence="2 3" key="1">
    <citation type="submission" date="2020-02" db="EMBL/GenBank/DDBJ databases">
        <title>A chromosome-scale genome assembly of the black bullhead catfish (Ameiurus melas).</title>
        <authorList>
            <person name="Wen M."/>
            <person name="Zham M."/>
            <person name="Cabau C."/>
            <person name="Klopp C."/>
            <person name="Donnadieu C."/>
            <person name="Roques C."/>
            <person name="Bouchez O."/>
            <person name="Lampietro C."/>
            <person name="Jouanno E."/>
            <person name="Herpin A."/>
            <person name="Louis A."/>
            <person name="Berthelot C."/>
            <person name="Parey E."/>
            <person name="Roest-Crollius H."/>
            <person name="Braasch I."/>
            <person name="Postlethwait J."/>
            <person name="Robinson-Rechavi M."/>
            <person name="Echchiki A."/>
            <person name="Begum T."/>
            <person name="Montfort J."/>
            <person name="Schartl M."/>
            <person name="Bobe J."/>
            <person name="Guiguen Y."/>
        </authorList>
    </citation>
    <scope>NUCLEOTIDE SEQUENCE [LARGE SCALE GENOMIC DNA]</scope>
    <source>
        <strain evidence="2">M_S1</strain>
        <tissue evidence="2">Blood</tissue>
    </source>
</reference>
<protein>
    <submittedName>
        <fullName evidence="2">Uncharacterized protein</fullName>
    </submittedName>
</protein>
<accession>A0A7J6B2Q8</accession>
<keyword evidence="1" id="KW-1133">Transmembrane helix</keyword>